<dbReference type="GO" id="GO:0030154">
    <property type="term" value="P:cell differentiation"/>
    <property type="evidence" value="ECO:0007669"/>
    <property type="project" value="UniProtKB-UniRule"/>
</dbReference>
<evidence type="ECO:0000256" key="7">
    <source>
        <dbReference type="ARBA" id="ARBA00022782"/>
    </source>
</evidence>
<evidence type="ECO:0000256" key="5">
    <source>
        <dbReference type="ARBA" id="ARBA00022641"/>
    </source>
</evidence>
<keyword evidence="5 9" id="KW-0765">Sulfation</keyword>
<sequence length="90" mass="9935">MNSNFHNLLLIFLVFSIVTASARKMASTKATGEVDQQVKGKESDSKIASVDSFDKLMGVEECGNGETECLMRRAVSEAHLDYIYTEKKGN</sequence>
<gene>
    <name evidence="10" type="primary">PSK3</name>
    <name evidence="10" type="ORF">AAHA92_20978</name>
</gene>
<dbReference type="GO" id="GO:0008283">
    <property type="term" value="P:cell population proliferation"/>
    <property type="evidence" value="ECO:0007669"/>
    <property type="project" value="UniProtKB-UniRule"/>
</dbReference>
<comment type="PTM">
    <text evidence="9">PSK-alpha is produced by endopeptidase digestion. PSK-beta is produced from PSK-alpha by exopeptidase digestion.</text>
</comment>
<dbReference type="PANTHER" id="PTHR33285:SF22">
    <property type="entry name" value="PHYTOSULFOKINES 6-RELATED"/>
    <property type="match status" value="1"/>
</dbReference>
<dbReference type="PANTHER" id="PTHR33285">
    <property type="entry name" value="PHYTOSULFOKINES 3"/>
    <property type="match status" value="1"/>
</dbReference>
<evidence type="ECO:0000256" key="9">
    <source>
        <dbReference type="RuleBase" id="RU368031"/>
    </source>
</evidence>
<comment type="similarity">
    <text evidence="2 9">Belongs to the phytosulfokine family.</text>
</comment>
<feature type="signal peptide" evidence="9">
    <location>
        <begin position="1"/>
        <end position="22"/>
    </location>
</feature>
<keyword evidence="3 9" id="KW-0217">Developmental protein</keyword>
<comment type="function">
    <text evidence="9">Promotes plant cell differentiation, organogenesis and somatic embryogenesis as well as cell proliferation.</text>
</comment>
<dbReference type="Pfam" id="PF06404">
    <property type="entry name" value="PSK"/>
    <property type="match status" value="1"/>
</dbReference>
<dbReference type="InterPro" id="IPR009438">
    <property type="entry name" value="Phytosulfokine"/>
</dbReference>
<evidence type="ECO:0000313" key="11">
    <source>
        <dbReference type="Proteomes" id="UP001567538"/>
    </source>
</evidence>
<keyword evidence="7 9" id="KW-0221">Differentiation</keyword>
<reference evidence="10 11" key="1">
    <citation type="submission" date="2024-06" db="EMBL/GenBank/DDBJ databases">
        <title>A chromosome level genome sequence of Diviner's sage (Salvia divinorum).</title>
        <authorList>
            <person name="Ford S.A."/>
            <person name="Ro D.-K."/>
            <person name="Ness R.W."/>
            <person name="Phillips M.A."/>
        </authorList>
    </citation>
    <scope>NUCLEOTIDE SEQUENCE [LARGE SCALE GENOMIC DNA]</scope>
    <source>
        <strain evidence="10">SAF-2024a</strain>
        <tissue evidence="10">Leaf</tissue>
    </source>
</reference>
<evidence type="ECO:0000256" key="2">
    <source>
        <dbReference type="ARBA" id="ARBA00010781"/>
    </source>
</evidence>
<evidence type="ECO:0000256" key="3">
    <source>
        <dbReference type="ARBA" id="ARBA00022473"/>
    </source>
</evidence>
<keyword evidence="4 9" id="KW-0964">Secreted</keyword>
<evidence type="ECO:0000256" key="4">
    <source>
        <dbReference type="ARBA" id="ARBA00022525"/>
    </source>
</evidence>
<comment type="caution">
    <text evidence="10">The sequence shown here is derived from an EMBL/GenBank/DDBJ whole genome shotgun (WGS) entry which is preliminary data.</text>
</comment>
<evidence type="ECO:0000256" key="1">
    <source>
        <dbReference type="ARBA" id="ARBA00004613"/>
    </source>
</evidence>
<name>A0ABD1GJA7_SALDI</name>
<feature type="chain" id="PRO_5044525394" description="Phytosulfokine" evidence="9">
    <location>
        <begin position="23"/>
        <end position="90"/>
    </location>
</feature>
<dbReference type="GO" id="GO:0008083">
    <property type="term" value="F:growth factor activity"/>
    <property type="evidence" value="ECO:0007669"/>
    <property type="project" value="UniProtKB-UniRule"/>
</dbReference>
<organism evidence="10 11">
    <name type="scientific">Salvia divinorum</name>
    <name type="common">Maria pastora</name>
    <name type="synonym">Diviner's sage</name>
    <dbReference type="NCBI Taxonomy" id="28513"/>
    <lineage>
        <taxon>Eukaryota</taxon>
        <taxon>Viridiplantae</taxon>
        <taxon>Streptophyta</taxon>
        <taxon>Embryophyta</taxon>
        <taxon>Tracheophyta</taxon>
        <taxon>Spermatophyta</taxon>
        <taxon>Magnoliopsida</taxon>
        <taxon>eudicotyledons</taxon>
        <taxon>Gunneridae</taxon>
        <taxon>Pentapetalae</taxon>
        <taxon>asterids</taxon>
        <taxon>lamiids</taxon>
        <taxon>Lamiales</taxon>
        <taxon>Lamiaceae</taxon>
        <taxon>Nepetoideae</taxon>
        <taxon>Mentheae</taxon>
        <taxon>Salviinae</taxon>
        <taxon>Salvia</taxon>
        <taxon>Salvia subgen. Calosphace</taxon>
    </lineage>
</organism>
<dbReference type="EMBL" id="JBEAFC010000008">
    <property type="protein sequence ID" value="KAL1544079.1"/>
    <property type="molecule type" value="Genomic_DNA"/>
</dbReference>
<evidence type="ECO:0000256" key="6">
    <source>
        <dbReference type="ARBA" id="ARBA00022729"/>
    </source>
</evidence>
<dbReference type="Proteomes" id="UP001567538">
    <property type="component" value="Unassembled WGS sequence"/>
</dbReference>
<evidence type="ECO:0000256" key="8">
    <source>
        <dbReference type="ARBA" id="ARBA00023030"/>
    </source>
</evidence>
<evidence type="ECO:0000313" key="10">
    <source>
        <dbReference type="EMBL" id="KAL1544079.1"/>
    </source>
</evidence>
<dbReference type="AlphaFoldDB" id="A0ABD1GJA7"/>
<keyword evidence="6 9" id="KW-0732">Signal</keyword>
<accession>A0ABD1GJA7</accession>
<comment type="subcellular location">
    <subcellularLocation>
        <location evidence="1 9">Secreted</location>
    </subcellularLocation>
</comment>
<keyword evidence="8 9" id="KW-0339">Growth factor</keyword>
<proteinExistence type="inferred from homology"/>
<protein>
    <recommendedName>
        <fullName evidence="9">Phytosulfokine</fullName>
    </recommendedName>
    <component>
        <recommendedName>
            <fullName evidence="9">Phytosulfokine-alpha</fullName>
            <shortName evidence="9">PSK-alpha</shortName>
            <shortName evidence="9">Phytosulfokine-a</shortName>
        </recommendedName>
    </component>
    <component>
        <recommendedName>
            <fullName evidence="9">Phytosulfokine-beta</fullName>
            <shortName evidence="9">PSK-beta</shortName>
            <shortName evidence="9">Phytosulfokine-b</shortName>
        </recommendedName>
    </component>
</protein>
<dbReference type="GO" id="GO:0005576">
    <property type="term" value="C:extracellular region"/>
    <property type="evidence" value="ECO:0007669"/>
    <property type="project" value="UniProtKB-SubCell"/>
</dbReference>
<keyword evidence="11" id="KW-1185">Reference proteome</keyword>
<comment type="PTM">
    <text evidence="9">Sulfation is important for activity and for the binding to a putative membrane receptor.</text>
</comment>